<dbReference type="AlphaFoldDB" id="A0A378ICL4"/>
<dbReference type="RefSeq" id="WP_058525073.1">
    <property type="nucleotide sequence ID" value="NZ_CAAAHV010000028.1"/>
</dbReference>
<dbReference type="PANTHER" id="PTHR44329">
    <property type="entry name" value="SERINE/THREONINE-PROTEIN KINASE TNNI3K-RELATED"/>
    <property type="match status" value="1"/>
</dbReference>
<gene>
    <name evidence="3" type="ORF">Lbir_3081</name>
    <name evidence="4" type="ORF">NCTC12437_02733</name>
</gene>
<dbReference type="OrthoDB" id="5648427at2"/>
<dbReference type="SMART" id="SM00220">
    <property type="entry name" value="S_TKc"/>
    <property type="match status" value="1"/>
</dbReference>
<proteinExistence type="predicted"/>
<sequence>MLTPIVTSGKQSGINTLNTLIRDFDKKKLDSQGQAMLLAQIHSLSEQLFEELQTQHDPNFVDKDVDNFLNWYSSNAVIQEFSQFNASVLPGASGEKSILELAQQASSLPTVKQWTKQTTPRNFLSKRNALYETINPLLETVHQQRADYQGSPEKKSRYYNALDNLKNQIFVQLNHHSDINNKPLAQQRLRTLLNSVLFEMNQLFEGLEEKKNEHEQQKKVAAALLGFSAATEKALLELSNHLSKNQTDIIPGFEIRRLGAQGGGNNQNWAATDLETGKTYLIRLADGHDFKPKTINNLRSDPEINTFLTQEYLHAVSPISPTGNNYVISVSEFCPNGDLSHYQQQQANEMAEPEHLADCALKKTMAVAEFIALLAKKGYGHPDIKAENFLLNDSLQLAVSDIKFIRPLRSDGTLEKYEEANTTYSFAAPEYLRDFSLKVQINMDKFSSYQLGVMLYDLLTAQNSEDKLEWSKKLQLAACDPEIKNTAEALDFSADIFNTPKGQMAKELIQAALQSDLQLRPGIDEFIARLNYIAPGIAETADAWPEATMGTSAQTCRNMKNNLLHMKNQGDAPDVSYEQGFKNM</sequence>
<reference evidence="4 6" key="2">
    <citation type="submission" date="2018-06" db="EMBL/GenBank/DDBJ databases">
        <authorList>
            <consortium name="Pathogen Informatics"/>
            <person name="Doyle S."/>
        </authorList>
    </citation>
    <scope>NUCLEOTIDE SEQUENCE [LARGE SCALE GENOMIC DNA]</scope>
    <source>
        <strain evidence="4 6">NCTC12437</strain>
    </source>
</reference>
<dbReference type="Proteomes" id="UP000255066">
    <property type="component" value="Unassembled WGS sequence"/>
</dbReference>
<evidence type="ECO:0000313" key="3">
    <source>
        <dbReference type="EMBL" id="KTC66779.1"/>
    </source>
</evidence>
<dbReference type="Pfam" id="PF00069">
    <property type="entry name" value="Pkinase"/>
    <property type="match status" value="1"/>
</dbReference>
<evidence type="ECO:0000256" key="1">
    <source>
        <dbReference type="SAM" id="Coils"/>
    </source>
</evidence>
<protein>
    <submittedName>
        <fullName evidence="4">Serine/threonine protein kinase</fullName>
    </submittedName>
</protein>
<accession>A0A378ICL4</accession>
<evidence type="ECO:0000259" key="2">
    <source>
        <dbReference type="PROSITE" id="PS50011"/>
    </source>
</evidence>
<dbReference type="InterPro" id="IPR000719">
    <property type="entry name" value="Prot_kinase_dom"/>
</dbReference>
<keyword evidence="5" id="KW-1185">Reference proteome</keyword>
<feature type="coiled-coil region" evidence="1">
    <location>
        <begin position="197"/>
        <end position="224"/>
    </location>
</feature>
<dbReference type="Proteomes" id="UP000054735">
    <property type="component" value="Unassembled WGS sequence"/>
</dbReference>
<reference evidence="3 5" key="1">
    <citation type="submission" date="2015-11" db="EMBL/GenBank/DDBJ databases">
        <title>Genomic analysis of 38 Legionella species identifies large and diverse effector repertoires.</title>
        <authorList>
            <person name="Burstein D."/>
            <person name="Amaro F."/>
            <person name="Zusman T."/>
            <person name="Lifshitz Z."/>
            <person name="Cohen O."/>
            <person name="Gilbert J.A."/>
            <person name="Pupko T."/>
            <person name="Shuman H.A."/>
            <person name="Segal G."/>
        </authorList>
    </citation>
    <scope>NUCLEOTIDE SEQUENCE [LARGE SCALE GENOMIC DNA]</scope>
    <source>
        <strain evidence="3 5">CDC#1407-AL-14</strain>
    </source>
</reference>
<dbReference type="EMBL" id="UGNW01000001">
    <property type="protein sequence ID" value="STX32929.1"/>
    <property type="molecule type" value="Genomic_DNA"/>
</dbReference>
<dbReference type="GO" id="GO:0004674">
    <property type="term" value="F:protein serine/threonine kinase activity"/>
    <property type="evidence" value="ECO:0007669"/>
    <property type="project" value="UniProtKB-KW"/>
</dbReference>
<dbReference type="SUPFAM" id="SSF56112">
    <property type="entry name" value="Protein kinase-like (PK-like)"/>
    <property type="match status" value="1"/>
</dbReference>
<dbReference type="InterPro" id="IPR051681">
    <property type="entry name" value="Ser/Thr_Kinases-Pseudokinases"/>
</dbReference>
<evidence type="ECO:0000313" key="5">
    <source>
        <dbReference type="Proteomes" id="UP000054735"/>
    </source>
</evidence>
<dbReference type="EMBL" id="LNXT01000052">
    <property type="protein sequence ID" value="KTC66779.1"/>
    <property type="molecule type" value="Genomic_DNA"/>
</dbReference>
<dbReference type="GO" id="GO:0005524">
    <property type="term" value="F:ATP binding"/>
    <property type="evidence" value="ECO:0007669"/>
    <property type="project" value="InterPro"/>
</dbReference>
<name>A0A378ICL4_9GAMM</name>
<keyword evidence="4" id="KW-0418">Kinase</keyword>
<keyword evidence="4" id="KW-0723">Serine/threonine-protein kinase</keyword>
<keyword evidence="1" id="KW-0175">Coiled coil</keyword>
<evidence type="ECO:0000313" key="4">
    <source>
        <dbReference type="EMBL" id="STX32929.1"/>
    </source>
</evidence>
<keyword evidence="4" id="KW-0808">Transferase</keyword>
<feature type="domain" description="Protein kinase" evidence="2">
    <location>
        <begin position="253"/>
        <end position="533"/>
    </location>
</feature>
<dbReference type="PROSITE" id="PS50011">
    <property type="entry name" value="PROTEIN_KINASE_DOM"/>
    <property type="match status" value="1"/>
</dbReference>
<dbReference type="Gene3D" id="1.10.510.10">
    <property type="entry name" value="Transferase(Phosphotransferase) domain 1"/>
    <property type="match status" value="1"/>
</dbReference>
<dbReference type="InterPro" id="IPR008271">
    <property type="entry name" value="Ser/Thr_kinase_AS"/>
</dbReference>
<dbReference type="PROSITE" id="PS00108">
    <property type="entry name" value="PROTEIN_KINASE_ST"/>
    <property type="match status" value="1"/>
</dbReference>
<evidence type="ECO:0000313" key="6">
    <source>
        <dbReference type="Proteomes" id="UP000255066"/>
    </source>
</evidence>
<dbReference type="STRING" id="28083.Lbir_3081"/>
<organism evidence="4 6">
    <name type="scientific">Legionella birminghamensis</name>
    <dbReference type="NCBI Taxonomy" id="28083"/>
    <lineage>
        <taxon>Bacteria</taxon>
        <taxon>Pseudomonadati</taxon>
        <taxon>Pseudomonadota</taxon>
        <taxon>Gammaproteobacteria</taxon>
        <taxon>Legionellales</taxon>
        <taxon>Legionellaceae</taxon>
        <taxon>Legionella</taxon>
    </lineage>
</organism>
<dbReference type="InterPro" id="IPR011009">
    <property type="entry name" value="Kinase-like_dom_sf"/>
</dbReference>